<evidence type="ECO:0000256" key="10">
    <source>
        <dbReference type="RuleBase" id="RU261113"/>
    </source>
</evidence>
<protein>
    <recommendedName>
        <fullName evidence="10">SAGA-associated factor 11</fullName>
    </recommendedName>
</protein>
<organism evidence="12 13">
    <name type="scientific">Dioszegia hungarica</name>
    <dbReference type="NCBI Taxonomy" id="4972"/>
    <lineage>
        <taxon>Eukaryota</taxon>
        <taxon>Fungi</taxon>
        <taxon>Dikarya</taxon>
        <taxon>Basidiomycota</taxon>
        <taxon>Agaricomycotina</taxon>
        <taxon>Tremellomycetes</taxon>
        <taxon>Tremellales</taxon>
        <taxon>Bulleribasidiaceae</taxon>
        <taxon>Dioszegia</taxon>
    </lineage>
</organism>
<evidence type="ECO:0000256" key="1">
    <source>
        <dbReference type="ARBA" id="ARBA00004123"/>
    </source>
</evidence>
<dbReference type="GeneID" id="77730281"/>
<feature type="compositionally biased region" description="Acidic residues" evidence="11">
    <location>
        <begin position="311"/>
        <end position="322"/>
    </location>
</feature>
<keyword evidence="5" id="KW-0156">Chromatin regulator</keyword>
<keyword evidence="13" id="KW-1185">Reference proteome</keyword>
<keyword evidence="2" id="KW-0479">Metal-binding</keyword>
<dbReference type="EMBL" id="JAKWFO010000013">
    <property type="protein sequence ID" value="KAI9633000.1"/>
    <property type="molecule type" value="Genomic_DNA"/>
</dbReference>
<name>A0AA38LRG8_9TREE</name>
<dbReference type="RefSeq" id="XP_052942777.1">
    <property type="nucleotide sequence ID" value="XM_053091076.1"/>
</dbReference>
<dbReference type="GO" id="GO:0003713">
    <property type="term" value="F:transcription coactivator activity"/>
    <property type="evidence" value="ECO:0007669"/>
    <property type="project" value="TreeGrafter"/>
</dbReference>
<evidence type="ECO:0000313" key="13">
    <source>
        <dbReference type="Proteomes" id="UP001164286"/>
    </source>
</evidence>
<keyword evidence="7 10" id="KW-0010">Activator</keyword>
<evidence type="ECO:0000256" key="11">
    <source>
        <dbReference type="SAM" id="MobiDB-lite"/>
    </source>
</evidence>
<reference evidence="12" key="1">
    <citation type="journal article" date="2022" name="G3 (Bethesda)">
        <title>High quality genome of the basidiomycete yeast Dioszegia hungarica PDD-24b-2 isolated from cloud water.</title>
        <authorList>
            <person name="Jarrige D."/>
            <person name="Haridas S."/>
            <person name="Bleykasten-Grosshans C."/>
            <person name="Joly M."/>
            <person name="Nadalig T."/>
            <person name="Sancelme M."/>
            <person name="Vuilleumier S."/>
            <person name="Grigoriev I.V."/>
            <person name="Amato P."/>
            <person name="Bringel F."/>
        </authorList>
    </citation>
    <scope>NUCLEOTIDE SEQUENCE</scope>
    <source>
        <strain evidence="12">PDD-24b-2</strain>
    </source>
</reference>
<sequence>MADEIAEAASSLFDEMLRDLVQSITISAHREIKRGRVVCGVCGTKCRSHNPLSSTHLTAPSSQTTAPASRAPSPLPSSSSNTSGTLEGRSGGYTTGPEKGTGGSTGIGSGSGRMDASGNVFFACLVCDRQVVSSRYAPHLSGCLGFNGSTRRTASRSAATAAAAAAKARLGPGSERGVSPYVPSEGGDSDDGSPGGSLGKKGKMLSGNGGTKRGPSPKKPGPMKKARMGSSGGTPSPLPRTTLPPSKLGRPPTTNSAADPSVSYGSPSPGRSVASLADSGGRGYTTLSKTAGRKTLPGMSVSGDLHVAYVPDDDSDGEVDDY</sequence>
<comment type="subcellular location">
    <subcellularLocation>
        <location evidence="1 10">Nucleus</location>
    </subcellularLocation>
</comment>
<dbReference type="AlphaFoldDB" id="A0AA38LRG8"/>
<keyword evidence="9" id="KW-0539">Nucleus</keyword>
<keyword evidence="8" id="KW-0804">Transcription</keyword>
<accession>A0AA38LRG8</accession>
<dbReference type="Proteomes" id="UP001164286">
    <property type="component" value="Unassembled WGS sequence"/>
</dbReference>
<proteinExistence type="inferred from homology"/>
<evidence type="ECO:0000256" key="2">
    <source>
        <dbReference type="ARBA" id="ARBA00022723"/>
    </source>
</evidence>
<dbReference type="InterPro" id="IPR051078">
    <property type="entry name" value="SGF11"/>
</dbReference>
<gene>
    <name evidence="12" type="ORF">MKK02DRAFT_40380</name>
</gene>
<evidence type="ECO:0000256" key="6">
    <source>
        <dbReference type="ARBA" id="ARBA00023015"/>
    </source>
</evidence>
<evidence type="ECO:0000256" key="4">
    <source>
        <dbReference type="ARBA" id="ARBA00022833"/>
    </source>
</evidence>
<keyword evidence="4" id="KW-0862">Zinc</keyword>
<evidence type="ECO:0000256" key="5">
    <source>
        <dbReference type="ARBA" id="ARBA00022853"/>
    </source>
</evidence>
<feature type="compositionally biased region" description="Low complexity" evidence="11">
    <location>
        <begin position="233"/>
        <end position="248"/>
    </location>
</feature>
<evidence type="ECO:0000256" key="7">
    <source>
        <dbReference type="ARBA" id="ARBA00023159"/>
    </source>
</evidence>
<dbReference type="GO" id="GO:0071819">
    <property type="term" value="C:DUBm complex"/>
    <property type="evidence" value="ECO:0007669"/>
    <property type="project" value="TreeGrafter"/>
</dbReference>
<feature type="compositionally biased region" description="Low complexity" evidence="11">
    <location>
        <begin position="58"/>
        <end position="85"/>
    </location>
</feature>
<feature type="region of interest" description="Disordered" evidence="11">
    <location>
        <begin position="52"/>
        <end position="110"/>
    </location>
</feature>
<feature type="compositionally biased region" description="Gly residues" evidence="11">
    <location>
        <begin position="89"/>
        <end position="110"/>
    </location>
</feature>
<dbReference type="Pfam" id="PF08209">
    <property type="entry name" value="Sgf11"/>
    <property type="match status" value="1"/>
</dbReference>
<dbReference type="GO" id="GO:0006357">
    <property type="term" value="P:regulation of transcription by RNA polymerase II"/>
    <property type="evidence" value="ECO:0007669"/>
    <property type="project" value="TreeGrafter"/>
</dbReference>
<dbReference type="InterPro" id="IPR013246">
    <property type="entry name" value="SAGA_su_Sgf11"/>
</dbReference>
<dbReference type="PANTHER" id="PTHR46367:SF1">
    <property type="entry name" value="ATAXIN-7-LIKE PROTEIN 3"/>
    <property type="match status" value="1"/>
</dbReference>
<keyword evidence="6" id="KW-0805">Transcription regulation</keyword>
<dbReference type="GO" id="GO:0006325">
    <property type="term" value="P:chromatin organization"/>
    <property type="evidence" value="ECO:0007669"/>
    <property type="project" value="UniProtKB-KW"/>
</dbReference>
<comment type="caution">
    <text evidence="12">The sequence shown here is derived from an EMBL/GenBank/DDBJ whole genome shotgun (WGS) entry which is preliminary data.</text>
</comment>
<evidence type="ECO:0000256" key="9">
    <source>
        <dbReference type="ARBA" id="ARBA00023242"/>
    </source>
</evidence>
<evidence type="ECO:0000313" key="12">
    <source>
        <dbReference type="EMBL" id="KAI9633000.1"/>
    </source>
</evidence>
<dbReference type="PANTHER" id="PTHR46367">
    <property type="entry name" value="ATAXIN-7-LIKE PROTEIN 3"/>
    <property type="match status" value="1"/>
</dbReference>
<feature type="compositionally biased region" description="Polar residues" evidence="11">
    <location>
        <begin position="252"/>
        <end position="266"/>
    </location>
</feature>
<feature type="region of interest" description="Disordered" evidence="11">
    <location>
        <begin position="167"/>
        <end position="322"/>
    </location>
</feature>
<dbReference type="GO" id="GO:0008270">
    <property type="term" value="F:zinc ion binding"/>
    <property type="evidence" value="ECO:0007669"/>
    <property type="project" value="UniProtKB-KW"/>
</dbReference>
<comment type="similarity">
    <text evidence="10">Belongs to the SGF11 family.</text>
</comment>
<dbReference type="GO" id="GO:0000124">
    <property type="term" value="C:SAGA complex"/>
    <property type="evidence" value="ECO:0007669"/>
    <property type="project" value="TreeGrafter"/>
</dbReference>
<keyword evidence="3" id="KW-0863">Zinc-finger</keyword>
<evidence type="ECO:0000256" key="3">
    <source>
        <dbReference type="ARBA" id="ARBA00022771"/>
    </source>
</evidence>
<evidence type="ECO:0000256" key="8">
    <source>
        <dbReference type="ARBA" id="ARBA00023163"/>
    </source>
</evidence>